<dbReference type="GO" id="GO:0006260">
    <property type="term" value="P:DNA replication"/>
    <property type="evidence" value="ECO:0007669"/>
    <property type="project" value="InterPro"/>
</dbReference>
<dbReference type="Gene3D" id="3.40.1360.10">
    <property type="match status" value="1"/>
</dbReference>
<dbReference type="GO" id="GO:0008270">
    <property type="term" value="F:zinc ion binding"/>
    <property type="evidence" value="ECO:0007669"/>
    <property type="project" value="InterPro"/>
</dbReference>
<protein>
    <submittedName>
        <fullName evidence="2">AAA family ATPase</fullName>
    </submittedName>
</protein>
<dbReference type="CDD" id="cd19483">
    <property type="entry name" value="RecA-like_Gp4D_helicase"/>
    <property type="match status" value="1"/>
</dbReference>
<dbReference type="Gene3D" id="3.40.50.300">
    <property type="entry name" value="P-loop containing nucleotide triphosphate hydrolases"/>
    <property type="match status" value="1"/>
</dbReference>
<comment type="caution">
    <text evidence="2">The sequence shown here is derived from an EMBL/GenBank/DDBJ whole genome shotgun (WGS) entry which is preliminary data.</text>
</comment>
<dbReference type="AlphaFoldDB" id="A0A6I3KBU4"/>
<dbReference type="GO" id="GO:0005524">
    <property type="term" value="F:ATP binding"/>
    <property type="evidence" value="ECO:0007669"/>
    <property type="project" value="InterPro"/>
</dbReference>
<dbReference type="InterPro" id="IPR034154">
    <property type="entry name" value="TOPRIM_DnaG/twinkle"/>
</dbReference>
<dbReference type="InterPro" id="IPR048774">
    <property type="entry name" value="Helic-prim_T7_N"/>
</dbReference>
<dbReference type="Proteomes" id="UP000440694">
    <property type="component" value="Unassembled WGS sequence"/>
</dbReference>
<dbReference type="Gene3D" id="2.20.25.180">
    <property type="match status" value="1"/>
</dbReference>
<evidence type="ECO:0000259" key="1">
    <source>
        <dbReference type="PROSITE" id="PS51199"/>
    </source>
</evidence>
<accession>A0A6I3KBU4</accession>
<feature type="domain" description="SF4 helicase" evidence="1">
    <location>
        <begin position="265"/>
        <end position="526"/>
    </location>
</feature>
<sequence>MSESEALRRKQPCPDCGSSDGLTVYSDGHTFCFAQCGAKFPEGSAPSKPKTAAGLIPFGVYADIAARGLREETLKKFGYFLKEHTKHGMLQVAPYRDGTGEIVAQKIRTPEKDFAWVGNPKRLGLWGQHLWTPRPDSNVFLTITEGEPDCMSVAQAQGLKYPVVSLINGAASAGKDIASQIEWVEQFPFVVLCFDMDGPGKEAALEVAQMLTPGKVRIAALPLKDASDMLQAKRSKELIDALFNAKPYAPEGVINGADILEELKKAPEKALVPFPWPQVEEMTGGFWPGSLTTIAAGTNAGKTPLVYNLVHHLLAHGETVGVLHTEQQHKEAALGIMQLELEQRLDPRLQHGKEKGFDKAFKKTIGSGRWFYFTVDLGPDELLSKVLYLVQACGCQWIVIDHLHDIVANYAGADERRFVDGLMAKLKSIAVRFGVGIFVVAQLSLPEGNKGFEHGIAVTMKAIKGAGSISQVSAVILGYERNLMDAQKAKVGRLRVLKNRHGGRTGLADSLFYEDHSGRLRVLGEHDFKDETEGEAASI</sequence>
<dbReference type="GO" id="GO:0003697">
    <property type="term" value="F:single-stranded DNA binding"/>
    <property type="evidence" value="ECO:0007669"/>
    <property type="project" value="InterPro"/>
</dbReference>
<dbReference type="CDD" id="cd01029">
    <property type="entry name" value="TOPRIM_primases"/>
    <property type="match status" value="1"/>
</dbReference>
<dbReference type="InterPro" id="IPR027417">
    <property type="entry name" value="P-loop_NTPase"/>
</dbReference>
<dbReference type="PROSITE" id="PS51199">
    <property type="entry name" value="SF4_HELICASE"/>
    <property type="match status" value="1"/>
</dbReference>
<dbReference type="PANTHER" id="PTHR12873">
    <property type="entry name" value="T7-LIKE MITOCHONDRIAL DNA HELICASE"/>
    <property type="match status" value="1"/>
</dbReference>
<dbReference type="Pfam" id="PF03796">
    <property type="entry name" value="DnaB_C"/>
    <property type="match status" value="1"/>
</dbReference>
<evidence type="ECO:0000313" key="3">
    <source>
        <dbReference type="Proteomes" id="UP000440694"/>
    </source>
</evidence>
<dbReference type="InterPro" id="IPR027032">
    <property type="entry name" value="Twinkle-like"/>
</dbReference>
<dbReference type="SUPFAM" id="SSF56731">
    <property type="entry name" value="DNA primase core"/>
    <property type="match status" value="1"/>
</dbReference>
<dbReference type="Pfam" id="PF13155">
    <property type="entry name" value="Toprim_2"/>
    <property type="match status" value="1"/>
</dbReference>
<dbReference type="GO" id="GO:0043139">
    <property type="term" value="F:5'-3' DNA helicase activity"/>
    <property type="evidence" value="ECO:0007669"/>
    <property type="project" value="InterPro"/>
</dbReference>
<dbReference type="EMBL" id="WMBQ01000001">
    <property type="protein sequence ID" value="MTD92895.1"/>
    <property type="molecule type" value="Genomic_DNA"/>
</dbReference>
<organism evidence="2 3">
    <name type="scientific">Hyphomicrobium album</name>
    <dbReference type="NCBI Taxonomy" id="2665159"/>
    <lineage>
        <taxon>Bacteria</taxon>
        <taxon>Pseudomonadati</taxon>
        <taxon>Pseudomonadota</taxon>
        <taxon>Alphaproteobacteria</taxon>
        <taxon>Hyphomicrobiales</taxon>
        <taxon>Hyphomicrobiaceae</taxon>
        <taxon>Hyphomicrobium</taxon>
    </lineage>
</organism>
<dbReference type="Pfam" id="PF21268">
    <property type="entry name" value="Helic-prim_T7_N"/>
    <property type="match status" value="1"/>
</dbReference>
<evidence type="ECO:0000313" key="2">
    <source>
        <dbReference type="EMBL" id="MTD92895.1"/>
    </source>
</evidence>
<dbReference type="SUPFAM" id="SSF57783">
    <property type="entry name" value="Zinc beta-ribbon"/>
    <property type="match status" value="1"/>
</dbReference>
<dbReference type="SUPFAM" id="SSF52540">
    <property type="entry name" value="P-loop containing nucleoside triphosphate hydrolases"/>
    <property type="match status" value="1"/>
</dbReference>
<dbReference type="InterPro" id="IPR007694">
    <property type="entry name" value="DNA_helicase_DnaB-like_C"/>
</dbReference>
<dbReference type="RefSeq" id="WP_154737485.1">
    <property type="nucleotide sequence ID" value="NZ_WMBQ01000001.1"/>
</dbReference>
<dbReference type="Gene3D" id="2.20.25.10">
    <property type="match status" value="1"/>
</dbReference>
<proteinExistence type="predicted"/>
<dbReference type="PANTHER" id="PTHR12873:SF0">
    <property type="entry name" value="TWINKLE MTDNA HELICASE"/>
    <property type="match status" value="1"/>
</dbReference>
<reference evidence="2 3" key="1">
    <citation type="submission" date="2019-11" db="EMBL/GenBank/DDBJ databases">
        <title>Identification of a novel strain.</title>
        <authorList>
            <person name="Xu Q."/>
            <person name="Wang G."/>
        </authorList>
    </citation>
    <scope>NUCLEOTIDE SEQUENCE [LARGE SCALE GENOMIC DNA]</scope>
    <source>
        <strain evidence="3">xq</strain>
    </source>
</reference>
<dbReference type="InterPro" id="IPR013237">
    <property type="entry name" value="Phage_T7_Gp4_N"/>
</dbReference>
<dbReference type="SMART" id="SM00778">
    <property type="entry name" value="Prim_Zn_Ribbon"/>
    <property type="match status" value="1"/>
</dbReference>
<gene>
    <name evidence="2" type="ORF">GIW81_00945</name>
</gene>
<name>A0A6I3KBU4_9HYPH</name>
<keyword evidence="3" id="KW-1185">Reference proteome</keyword>